<proteinExistence type="predicted"/>
<protein>
    <recommendedName>
        <fullName evidence="3">DUF3265 domain-containing protein</fullName>
    </recommendedName>
</protein>
<evidence type="ECO:0008006" key="3">
    <source>
        <dbReference type="Google" id="ProtNLM"/>
    </source>
</evidence>
<gene>
    <name evidence="1" type="ORF">THF1D04_250001</name>
</gene>
<dbReference type="EMBL" id="CAKMTQ010000018">
    <property type="protein sequence ID" value="CAH1529350.1"/>
    <property type="molecule type" value="Genomic_DNA"/>
</dbReference>
<dbReference type="AlphaFoldDB" id="A0AAU9Q5T3"/>
<organism evidence="1 2">
    <name type="scientific">Vibrio owensii</name>
    <dbReference type="NCBI Taxonomy" id="696485"/>
    <lineage>
        <taxon>Bacteria</taxon>
        <taxon>Pseudomonadati</taxon>
        <taxon>Pseudomonadota</taxon>
        <taxon>Gammaproteobacteria</taxon>
        <taxon>Vibrionales</taxon>
        <taxon>Vibrionaceae</taxon>
        <taxon>Vibrio</taxon>
    </lineage>
</organism>
<reference evidence="1" key="1">
    <citation type="submission" date="2022-01" db="EMBL/GenBank/DDBJ databases">
        <authorList>
            <person name="Lagorce A."/>
        </authorList>
    </citation>
    <scope>NUCLEOTIDE SEQUENCE</scope>
    <source>
        <strain evidence="1">Th15_F1_D04</strain>
    </source>
</reference>
<dbReference type="Proteomes" id="UP001295420">
    <property type="component" value="Unassembled WGS sequence"/>
</dbReference>
<name>A0AAU9Q5T3_9VIBR</name>
<evidence type="ECO:0000313" key="1">
    <source>
        <dbReference type="EMBL" id="CAH1529350.1"/>
    </source>
</evidence>
<comment type="caution">
    <text evidence="1">The sequence shown here is derived from an EMBL/GenBank/DDBJ whole genome shotgun (WGS) entry which is preliminary data.</text>
</comment>
<accession>A0AAU9Q5T3</accession>
<evidence type="ECO:0000313" key="2">
    <source>
        <dbReference type="Proteomes" id="UP001295420"/>
    </source>
</evidence>
<sequence>MGMQAYGKQLYNRMCGSLISHLPIIFNVKLHPVCRLCVHFS</sequence>